<dbReference type="EMBL" id="BMVP01000008">
    <property type="protein sequence ID" value="GHB67945.1"/>
    <property type="molecule type" value="Genomic_DNA"/>
</dbReference>
<evidence type="ECO:0000256" key="1">
    <source>
        <dbReference type="SAM" id="MobiDB-lite"/>
    </source>
</evidence>
<dbReference type="Proteomes" id="UP000642673">
    <property type="component" value="Unassembled WGS sequence"/>
</dbReference>
<feature type="compositionally biased region" description="Pro residues" evidence="1">
    <location>
        <begin position="482"/>
        <end position="495"/>
    </location>
</feature>
<feature type="compositionally biased region" description="Low complexity" evidence="1">
    <location>
        <begin position="496"/>
        <end position="510"/>
    </location>
</feature>
<accession>A0ABQ3F0Y3</accession>
<feature type="compositionally biased region" description="Pro residues" evidence="1">
    <location>
        <begin position="452"/>
        <end position="462"/>
    </location>
</feature>
<feature type="compositionally biased region" description="Low complexity" evidence="1">
    <location>
        <begin position="441"/>
        <end position="451"/>
    </location>
</feature>
<feature type="compositionally biased region" description="Low complexity" evidence="1">
    <location>
        <begin position="463"/>
        <end position="479"/>
    </location>
</feature>
<organism evidence="2 3">
    <name type="scientific">Streptomyces cirratus</name>
    <dbReference type="NCBI Taxonomy" id="68187"/>
    <lineage>
        <taxon>Bacteria</taxon>
        <taxon>Bacillati</taxon>
        <taxon>Actinomycetota</taxon>
        <taxon>Actinomycetes</taxon>
        <taxon>Kitasatosporales</taxon>
        <taxon>Streptomycetaceae</taxon>
        <taxon>Streptomyces</taxon>
    </lineage>
</organism>
<feature type="region of interest" description="Disordered" evidence="1">
    <location>
        <begin position="420"/>
        <end position="518"/>
    </location>
</feature>
<evidence type="ECO:0000313" key="2">
    <source>
        <dbReference type="EMBL" id="GHB67945.1"/>
    </source>
</evidence>
<protein>
    <submittedName>
        <fullName evidence="2">Uncharacterized protein</fullName>
    </submittedName>
</protein>
<name>A0ABQ3F0Y3_9ACTN</name>
<comment type="caution">
    <text evidence="2">The sequence shown here is derived from an EMBL/GenBank/DDBJ whole genome shotgun (WGS) entry which is preliminary data.</text>
</comment>
<reference evidence="3" key="1">
    <citation type="journal article" date="2019" name="Int. J. Syst. Evol. Microbiol.">
        <title>The Global Catalogue of Microorganisms (GCM) 10K type strain sequencing project: providing services to taxonomists for standard genome sequencing and annotation.</title>
        <authorList>
            <consortium name="The Broad Institute Genomics Platform"/>
            <consortium name="The Broad Institute Genome Sequencing Center for Infectious Disease"/>
            <person name="Wu L."/>
            <person name="Ma J."/>
        </authorList>
    </citation>
    <scope>NUCLEOTIDE SEQUENCE [LARGE SCALE GENOMIC DNA]</scope>
    <source>
        <strain evidence="3">JCM 4738</strain>
    </source>
</reference>
<keyword evidence="3" id="KW-1185">Reference proteome</keyword>
<gene>
    <name evidence="2" type="ORF">GCM10010347_42580</name>
</gene>
<proteinExistence type="predicted"/>
<evidence type="ECO:0000313" key="3">
    <source>
        <dbReference type="Proteomes" id="UP000642673"/>
    </source>
</evidence>
<dbReference type="RefSeq" id="WP_190185810.1">
    <property type="nucleotide sequence ID" value="NZ_BMVP01000008.1"/>
</dbReference>
<sequence>MGSGMFAKLGGAVTTKTAAVVAAGTLAVGGAAGAGVWYVNQGPQLAVVQRSTSVAVPAGGRQAAVVGCQAHETALSGGYAIAGPGFATDSHFIGGAWLAAATNPGDAPATLTAYALCVNARLELKPGLDFTFKAHAFKDRDSKRTLLGDGTSVHDLTTDGPYASHVHDSVAQPFCDGPGYTMVGTEFRSDRVLPGRTAAPVPLDRLTSEGALPGSGSTLPWFVSVNPGTELSTRPFPMPRSENVALETRIEDPQPPQANYAVGLRPICVKLNSPATTVTAQVTVAAGASADATVRCPKGQFVVGGGFAFQAPAENAALEAPQRYFGDGWLFAPTNAPTAGEPSGRKVRQWHVTGTNQQKPGNLYHNSVWMQRDGETFTGNGYFDTHAHGPDDQELRASAIPDSQPMIASAVCVKIDAEPTEPAEGAKPPVLNRPDLPPLDVPSVPGSAAPSSPTPSGSPVPGPSGSQSASPPPHSSQTPGTPASPGPNQSSPPPRGNSSPPAAPQSPAVSINEPAGGATLRRGCEESFAGTARTRPGGQSVTDPQYTTWQIKGPGGPVTLGAGASGRFLVPLLPDGTYPLVFTATDPAGGLTGSAQVSVRIVGCLR</sequence>